<sequence>MILYPELLSQRNRKPENCPDLKLYVLLMLIYLGFGLAVTTMCIDLVGIQYIQKIHYFGRKFRGADILQLLKRKHMIEHGLTVDQSDELLKLYLSQFQEAGPIEESKWHLCNNNSSEVPTDISDDNNNRGLEWYEQLLEEKGSEQSINKTNPNEIDAESPERIANENCRKLSLLIERFSVISASERLPNTKLIVAMRINFQHQILQFLRGHNNHRLCRNKNYGGYRQHPLCLCRAQAVTLVANGYLKLKPISSFMAHFSTIP</sequence>
<name>A0A0R3S1V4_9BILA</name>
<proteinExistence type="predicted"/>
<dbReference type="STRING" id="1147741.A0A0R3S1V4"/>
<dbReference type="WBParaSite" id="EEL_0000866301-mRNA-1">
    <property type="protein sequence ID" value="EEL_0000866301-mRNA-1"/>
    <property type="gene ID" value="EEL_0000866301"/>
</dbReference>
<keyword evidence="1" id="KW-0812">Transmembrane</keyword>
<keyword evidence="1" id="KW-1133">Transmembrane helix</keyword>
<protein>
    <submittedName>
        <fullName evidence="3">Ion_trans_2 domain-containing protein</fullName>
    </submittedName>
</protein>
<keyword evidence="2" id="KW-1185">Reference proteome</keyword>
<evidence type="ECO:0000313" key="2">
    <source>
        <dbReference type="Proteomes" id="UP000050640"/>
    </source>
</evidence>
<evidence type="ECO:0000313" key="3">
    <source>
        <dbReference type="WBParaSite" id="EEL_0000866301-mRNA-1"/>
    </source>
</evidence>
<keyword evidence="1" id="KW-0472">Membrane</keyword>
<accession>A0A0R3S1V4</accession>
<dbReference type="AlphaFoldDB" id="A0A0R3S1V4"/>
<evidence type="ECO:0000256" key="1">
    <source>
        <dbReference type="SAM" id="Phobius"/>
    </source>
</evidence>
<organism evidence="2 3">
    <name type="scientific">Elaeophora elaphi</name>
    <dbReference type="NCBI Taxonomy" id="1147741"/>
    <lineage>
        <taxon>Eukaryota</taxon>
        <taxon>Metazoa</taxon>
        <taxon>Ecdysozoa</taxon>
        <taxon>Nematoda</taxon>
        <taxon>Chromadorea</taxon>
        <taxon>Rhabditida</taxon>
        <taxon>Spirurina</taxon>
        <taxon>Spiruromorpha</taxon>
        <taxon>Filarioidea</taxon>
        <taxon>Onchocercidae</taxon>
        <taxon>Elaeophora</taxon>
    </lineage>
</organism>
<dbReference type="Proteomes" id="UP000050640">
    <property type="component" value="Unplaced"/>
</dbReference>
<reference evidence="3" key="1">
    <citation type="submission" date="2017-02" db="UniProtKB">
        <authorList>
            <consortium name="WormBaseParasite"/>
        </authorList>
    </citation>
    <scope>IDENTIFICATION</scope>
</reference>
<feature type="transmembrane region" description="Helical" evidence="1">
    <location>
        <begin position="23"/>
        <end position="51"/>
    </location>
</feature>